<sequence length="112" mass="12154">MTDRTKLVDHLTRERHRAVAAMTELSGETSACLMGREGRSFPAFKYHEGAVAGLGSLLRTLRREAAGDPAALIDAECAHWEHTSGHGPDWAAYTAGGQDALNDLARWWAAAH</sequence>
<comment type="caution">
    <text evidence="1">The sequence shown here is derived from an EMBL/GenBank/DDBJ whole genome shotgun (WGS) entry which is preliminary data.</text>
</comment>
<proteinExistence type="predicted"/>
<evidence type="ECO:0000313" key="2">
    <source>
        <dbReference type="Proteomes" id="UP000266975"/>
    </source>
</evidence>
<accession>A0A3M8K6H3</accession>
<dbReference type="OrthoDB" id="5125013at2"/>
<dbReference type="EMBL" id="PTJO01000004">
    <property type="protein sequence ID" value="RNE48821.1"/>
    <property type="molecule type" value="Genomic_DNA"/>
</dbReference>
<gene>
    <name evidence="1" type="ORF">C5L39_05835</name>
</gene>
<dbReference type="Proteomes" id="UP000266975">
    <property type="component" value="Unassembled WGS sequence"/>
</dbReference>
<reference evidence="1 2" key="1">
    <citation type="submission" date="2018-02" db="EMBL/GenBank/DDBJ databases">
        <title>Corynebacterium alimpuense sp. nov., a marine obligate actinomycete isolated from sediments of Valparaiso bay, Chile.</title>
        <authorList>
            <person name="Claverias F."/>
            <person name="Gonzales-Siles L."/>
            <person name="Salva-Serra F."/>
            <person name="Inganaes E."/>
            <person name="Molin K."/>
            <person name="Cumsille A."/>
            <person name="Undabarrena A."/>
            <person name="Couve E."/>
            <person name="Moore E.R.B."/>
            <person name="Gomila M."/>
            <person name="Camara B."/>
        </authorList>
    </citation>
    <scope>NUCLEOTIDE SEQUENCE [LARGE SCALE GENOMIC DNA]</scope>
    <source>
        <strain evidence="1 2">CCUG 69366</strain>
    </source>
</reference>
<protein>
    <submittedName>
        <fullName evidence="1">Uncharacterized protein</fullName>
    </submittedName>
</protein>
<keyword evidence="2" id="KW-1185">Reference proteome</keyword>
<dbReference type="RefSeq" id="WP_123047958.1">
    <property type="nucleotide sequence ID" value="NZ_PTJO01000004.1"/>
</dbReference>
<name>A0A3M8K6H3_9CORY</name>
<evidence type="ECO:0000313" key="1">
    <source>
        <dbReference type="EMBL" id="RNE48821.1"/>
    </source>
</evidence>
<organism evidence="1 2">
    <name type="scientific">Corynebacterium alimapuense</name>
    <dbReference type="NCBI Taxonomy" id="1576874"/>
    <lineage>
        <taxon>Bacteria</taxon>
        <taxon>Bacillati</taxon>
        <taxon>Actinomycetota</taxon>
        <taxon>Actinomycetes</taxon>
        <taxon>Mycobacteriales</taxon>
        <taxon>Corynebacteriaceae</taxon>
        <taxon>Corynebacterium</taxon>
    </lineage>
</organism>
<dbReference type="AlphaFoldDB" id="A0A3M8K6H3"/>